<comment type="caution">
    <text evidence="11">The sequence shown here is derived from an EMBL/GenBank/DDBJ whole genome shotgun (WGS) entry which is preliminary data.</text>
</comment>
<dbReference type="SUPFAM" id="SSF50249">
    <property type="entry name" value="Nucleic acid-binding proteins"/>
    <property type="match status" value="1"/>
</dbReference>
<evidence type="ECO:0000256" key="1">
    <source>
        <dbReference type="ARBA" id="ARBA00004123"/>
    </source>
</evidence>
<evidence type="ECO:0000256" key="5">
    <source>
        <dbReference type="ARBA" id="ARBA00022895"/>
    </source>
</evidence>
<evidence type="ECO:0000256" key="8">
    <source>
        <dbReference type="ARBA" id="ARBA00030039"/>
    </source>
</evidence>
<dbReference type="Gene3D" id="2.40.50.140">
    <property type="entry name" value="Nucleic acid-binding proteins"/>
    <property type="match status" value="1"/>
</dbReference>
<feature type="compositionally biased region" description="Basic and acidic residues" evidence="9">
    <location>
        <begin position="216"/>
        <end position="229"/>
    </location>
</feature>
<sequence length="272" mass="30382">MTSAEEPPDVYPQYCFHLSPTISRWCHFQAADIHALSSHPGFEGQDVYFHINHPVKWVRIAGVVVAVDEWATHRVYTVDDSSGATIECVVWIPSQPAAAFGQATVVDLKGGQQDGKLPVIDSDLDVGHIIDVKGMVMVFRGTKQIKAEKIVHLRSTEQEVQFWEKIVQLRSDVLSKPWVLDKREVRKCRREAEGLHDDRSRVKRYKSSSTTADTAEATRSHTGKERQPAEKVPSVARRPKITGLERRVRPSTAATAATIPLPIRGKYSALGL</sequence>
<dbReference type="PANTHER" id="PTHR13989">
    <property type="entry name" value="REPLICATION PROTEIN A-RELATED"/>
    <property type="match status" value="1"/>
</dbReference>
<dbReference type="GO" id="GO:0003677">
    <property type="term" value="F:DNA binding"/>
    <property type="evidence" value="ECO:0007669"/>
    <property type="project" value="UniProtKB-KW"/>
</dbReference>
<feature type="domain" description="CST complex subunit Stn1 N-terminal" evidence="10">
    <location>
        <begin position="45"/>
        <end position="90"/>
    </location>
</feature>
<dbReference type="Pfam" id="PF10451">
    <property type="entry name" value="Stn1"/>
    <property type="match status" value="1"/>
</dbReference>
<dbReference type="EMBL" id="MU853781">
    <property type="protein sequence ID" value="KAK3941593.1"/>
    <property type="molecule type" value="Genomic_DNA"/>
</dbReference>
<name>A0AAN6NB87_9PEZI</name>
<feature type="region of interest" description="Disordered" evidence="9">
    <location>
        <begin position="194"/>
        <end position="252"/>
    </location>
</feature>
<comment type="subcellular location">
    <subcellularLocation>
        <location evidence="2">Chromosome</location>
        <location evidence="2">Telomere</location>
    </subcellularLocation>
    <subcellularLocation>
        <location evidence="1">Nucleus</location>
    </subcellularLocation>
</comment>
<dbReference type="InterPro" id="IPR040260">
    <property type="entry name" value="RFA2-like"/>
</dbReference>
<keyword evidence="5" id="KW-0779">Telomere</keyword>
<dbReference type="GO" id="GO:0000781">
    <property type="term" value="C:chromosome, telomeric region"/>
    <property type="evidence" value="ECO:0007669"/>
    <property type="project" value="UniProtKB-SubCell"/>
</dbReference>
<dbReference type="Proteomes" id="UP001303473">
    <property type="component" value="Unassembled WGS sequence"/>
</dbReference>
<dbReference type="PANTHER" id="PTHR13989:SF33">
    <property type="entry name" value="CST COMPLEX SUBUNIT STN1"/>
    <property type="match status" value="1"/>
</dbReference>
<gene>
    <name evidence="11" type="ORF">QBC46DRAFT_97370</name>
</gene>
<dbReference type="InterPro" id="IPR012340">
    <property type="entry name" value="NA-bd_OB-fold"/>
</dbReference>
<dbReference type="GO" id="GO:0005634">
    <property type="term" value="C:nucleus"/>
    <property type="evidence" value="ECO:0007669"/>
    <property type="project" value="UniProtKB-SubCell"/>
</dbReference>
<organism evidence="11 12">
    <name type="scientific">Diplogelasinospora grovesii</name>
    <dbReference type="NCBI Taxonomy" id="303347"/>
    <lineage>
        <taxon>Eukaryota</taxon>
        <taxon>Fungi</taxon>
        <taxon>Dikarya</taxon>
        <taxon>Ascomycota</taxon>
        <taxon>Pezizomycotina</taxon>
        <taxon>Sordariomycetes</taxon>
        <taxon>Sordariomycetidae</taxon>
        <taxon>Sordariales</taxon>
        <taxon>Diplogelasinosporaceae</taxon>
        <taxon>Diplogelasinospora</taxon>
    </lineage>
</organism>
<keyword evidence="6" id="KW-0238">DNA-binding</keyword>
<evidence type="ECO:0000256" key="9">
    <source>
        <dbReference type="SAM" id="MobiDB-lite"/>
    </source>
</evidence>
<keyword evidence="4" id="KW-0158">Chromosome</keyword>
<evidence type="ECO:0000256" key="3">
    <source>
        <dbReference type="ARBA" id="ARBA00017411"/>
    </source>
</evidence>
<dbReference type="InterPro" id="IPR018856">
    <property type="entry name" value="Stn1_N"/>
</dbReference>
<evidence type="ECO:0000256" key="4">
    <source>
        <dbReference type="ARBA" id="ARBA00022454"/>
    </source>
</evidence>
<keyword evidence="7" id="KW-0539">Nucleus</keyword>
<proteinExistence type="predicted"/>
<reference evidence="12" key="1">
    <citation type="journal article" date="2023" name="Mol. Phylogenet. Evol.">
        <title>Genome-scale phylogeny and comparative genomics of the fungal order Sordariales.</title>
        <authorList>
            <person name="Hensen N."/>
            <person name="Bonometti L."/>
            <person name="Westerberg I."/>
            <person name="Brannstrom I.O."/>
            <person name="Guillou S."/>
            <person name="Cros-Aarteil S."/>
            <person name="Calhoun S."/>
            <person name="Haridas S."/>
            <person name="Kuo A."/>
            <person name="Mondo S."/>
            <person name="Pangilinan J."/>
            <person name="Riley R."/>
            <person name="LaButti K."/>
            <person name="Andreopoulos B."/>
            <person name="Lipzen A."/>
            <person name="Chen C."/>
            <person name="Yan M."/>
            <person name="Daum C."/>
            <person name="Ng V."/>
            <person name="Clum A."/>
            <person name="Steindorff A."/>
            <person name="Ohm R.A."/>
            <person name="Martin F."/>
            <person name="Silar P."/>
            <person name="Natvig D.O."/>
            <person name="Lalanne C."/>
            <person name="Gautier V."/>
            <person name="Ament-Velasquez S.L."/>
            <person name="Kruys A."/>
            <person name="Hutchinson M.I."/>
            <person name="Powell A.J."/>
            <person name="Barry K."/>
            <person name="Miller A.N."/>
            <person name="Grigoriev I.V."/>
            <person name="Debuchy R."/>
            <person name="Gladieux P."/>
            <person name="Hiltunen Thoren M."/>
            <person name="Johannesson H."/>
        </authorList>
    </citation>
    <scope>NUCLEOTIDE SEQUENCE [LARGE SCALE GENOMIC DNA]</scope>
    <source>
        <strain evidence="12">CBS 340.73</strain>
    </source>
</reference>
<evidence type="ECO:0000256" key="2">
    <source>
        <dbReference type="ARBA" id="ARBA00004574"/>
    </source>
</evidence>
<evidence type="ECO:0000256" key="7">
    <source>
        <dbReference type="ARBA" id="ARBA00023242"/>
    </source>
</evidence>
<accession>A0AAN6NB87</accession>
<evidence type="ECO:0000313" key="12">
    <source>
        <dbReference type="Proteomes" id="UP001303473"/>
    </source>
</evidence>
<evidence type="ECO:0000256" key="6">
    <source>
        <dbReference type="ARBA" id="ARBA00023125"/>
    </source>
</evidence>
<protein>
    <recommendedName>
        <fullName evidence="3">CST complex subunit STN1</fullName>
    </recommendedName>
    <alternativeName>
        <fullName evidence="8">Suppressor of cdc thirteen homolog</fullName>
    </alternativeName>
</protein>
<evidence type="ECO:0000313" key="11">
    <source>
        <dbReference type="EMBL" id="KAK3941593.1"/>
    </source>
</evidence>
<dbReference type="AlphaFoldDB" id="A0AAN6NB87"/>
<evidence type="ECO:0000259" key="10">
    <source>
        <dbReference type="Pfam" id="PF10451"/>
    </source>
</evidence>
<keyword evidence="12" id="KW-1185">Reference proteome</keyword>